<organism evidence="1 2">
    <name type="scientific">Candidatus Pantoea gossypiicola</name>
    <dbReference type="NCBI Taxonomy" id="2608008"/>
    <lineage>
        <taxon>Bacteria</taxon>
        <taxon>Pseudomonadati</taxon>
        <taxon>Pseudomonadota</taxon>
        <taxon>Gammaproteobacteria</taxon>
        <taxon>Enterobacterales</taxon>
        <taxon>Erwiniaceae</taxon>
        <taxon>Pantoea</taxon>
    </lineage>
</organism>
<protein>
    <submittedName>
        <fullName evidence="1">Uncharacterized protein</fullName>
    </submittedName>
</protein>
<dbReference type="AlphaFoldDB" id="A0AB34CKF2"/>
<sequence length="72" mass="8711">MYLCVTGCEHYDGGDRRVYHLNDGGTVEERRSLPEVSRWLCWDNRGHRIYKRSAQSEMRRAAERFKKRFKFV</sequence>
<proteinExistence type="predicted"/>
<keyword evidence="2" id="KW-1185">Reference proteome</keyword>
<dbReference type="Proteomes" id="UP000324255">
    <property type="component" value="Unassembled WGS sequence"/>
</dbReference>
<gene>
    <name evidence="1" type="ORF">F3I20_07220</name>
</gene>
<accession>A0AB34CKF2</accession>
<comment type="caution">
    <text evidence="1">The sequence shown here is derived from an EMBL/GenBank/DDBJ whole genome shotgun (WGS) entry which is preliminary data.</text>
</comment>
<evidence type="ECO:0000313" key="1">
    <source>
        <dbReference type="EMBL" id="KAA6126843.1"/>
    </source>
</evidence>
<reference evidence="1 2" key="1">
    <citation type="submission" date="2019-09" db="EMBL/GenBank/DDBJ databases">
        <title>Genomic diversity of phyloplane-associated Pantoea species in Pakistan cotton crop.</title>
        <authorList>
            <person name="Tufail M.R."/>
            <person name="Cook D.R."/>
        </authorList>
    </citation>
    <scope>NUCLEOTIDE SEQUENCE [LARGE SCALE GENOMIC DNA]</scope>
    <source>
        <strain evidence="1 2">B_8</strain>
    </source>
</reference>
<dbReference type="EMBL" id="VWVM01000004">
    <property type="protein sequence ID" value="KAA6126843.1"/>
    <property type="molecule type" value="Genomic_DNA"/>
</dbReference>
<evidence type="ECO:0000313" key="2">
    <source>
        <dbReference type="Proteomes" id="UP000324255"/>
    </source>
</evidence>
<name>A0AB34CKF2_9GAMM</name>